<accession>A0A9Q0GXH6</accession>
<comment type="caution">
    <text evidence="1">Lacks conserved residue(s) required for the propagation of feature annotation.</text>
</comment>
<feature type="transmembrane region" description="Helical" evidence="3">
    <location>
        <begin position="176"/>
        <end position="197"/>
    </location>
</feature>
<feature type="signal peptide" evidence="4">
    <location>
        <begin position="1"/>
        <end position="29"/>
    </location>
</feature>
<dbReference type="EMBL" id="JAMYWD010000011">
    <property type="protein sequence ID" value="KAJ4954428.1"/>
    <property type="molecule type" value="Genomic_DNA"/>
</dbReference>
<keyword evidence="3" id="KW-1133">Transmembrane helix</keyword>
<feature type="chain" id="PRO_5040513455" description="EGF-like domain-containing protein" evidence="4">
    <location>
        <begin position="30"/>
        <end position="243"/>
    </location>
</feature>
<dbReference type="PROSITE" id="PS51257">
    <property type="entry name" value="PROKAR_LIPOPROTEIN"/>
    <property type="match status" value="1"/>
</dbReference>
<sequence length="243" mass="26896">MHIFGKGREFKLGDLFLLSLLLLLSYASALSCDDNRCKTGNCNSTGACICNLPDPSTILDGDRPFFGGRFCNEEKIMCDGTNSFWCEHGAPCEEIVHGEDYTCKCLPGYTGVHCEHSGAPCGRLFCFHEAECLVEDDVCECPPDWRGSVDCSLPTRTVTETTTDSTTKVSKHNTKWIGVSLAISCTIAAVSGAFIYVKRFLKKKEEMAPKFQQLSQIQAHDFLDDDEEDSSVPEEILNDRAHL</sequence>
<gene>
    <name evidence="6" type="ORF">NE237_011211</name>
</gene>
<keyword evidence="1" id="KW-0245">EGF-like domain</keyword>
<evidence type="ECO:0000259" key="5">
    <source>
        <dbReference type="PROSITE" id="PS50026"/>
    </source>
</evidence>
<feature type="domain" description="EGF-like" evidence="5">
    <location>
        <begin position="74"/>
        <end position="115"/>
    </location>
</feature>
<dbReference type="AlphaFoldDB" id="A0A9Q0GXH6"/>
<keyword evidence="3" id="KW-0812">Transmembrane</keyword>
<dbReference type="InterPro" id="IPR000742">
    <property type="entry name" value="EGF"/>
</dbReference>
<keyword evidence="4" id="KW-0732">Signal</keyword>
<evidence type="ECO:0000256" key="1">
    <source>
        <dbReference type="PROSITE-ProRule" id="PRU00076"/>
    </source>
</evidence>
<proteinExistence type="predicted"/>
<dbReference type="Proteomes" id="UP001141806">
    <property type="component" value="Unassembled WGS sequence"/>
</dbReference>
<evidence type="ECO:0000256" key="2">
    <source>
        <dbReference type="SAM" id="MobiDB-lite"/>
    </source>
</evidence>
<dbReference type="PROSITE" id="PS01186">
    <property type="entry name" value="EGF_2"/>
    <property type="match status" value="1"/>
</dbReference>
<evidence type="ECO:0000256" key="3">
    <source>
        <dbReference type="SAM" id="Phobius"/>
    </source>
</evidence>
<evidence type="ECO:0000313" key="6">
    <source>
        <dbReference type="EMBL" id="KAJ4954428.1"/>
    </source>
</evidence>
<dbReference type="PROSITE" id="PS00022">
    <property type="entry name" value="EGF_1"/>
    <property type="match status" value="1"/>
</dbReference>
<feature type="disulfide bond" evidence="1">
    <location>
        <begin position="86"/>
        <end position="103"/>
    </location>
</feature>
<organism evidence="6 7">
    <name type="scientific">Protea cynaroides</name>
    <dbReference type="NCBI Taxonomy" id="273540"/>
    <lineage>
        <taxon>Eukaryota</taxon>
        <taxon>Viridiplantae</taxon>
        <taxon>Streptophyta</taxon>
        <taxon>Embryophyta</taxon>
        <taxon>Tracheophyta</taxon>
        <taxon>Spermatophyta</taxon>
        <taxon>Magnoliopsida</taxon>
        <taxon>Proteales</taxon>
        <taxon>Proteaceae</taxon>
        <taxon>Protea</taxon>
    </lineage>
</organism>
<dbReference type="OrthoDB" id="283575at2759"/>
<dbReference type="PROSITE" id="PS50026">
    <property type="entry name" value="EGF_3"/>
    <property type="match status" value="2"/>
</dbReference>
<keyword evidence="1" id="KW-1015">Disulfide bond</keyword>
<feature type="region of interest" description="Disordered" evidence="2">
    <location>
        <begin position="224"/>
        <end position="243"/>
    </location>
</feature>
<keyword evidence="7" id="KW-1185">Reference proteome</keyword>
<dbReference type="Gene3D" id="2.10.25.10">
    <property type="entry name" value="Laminin"/>
    <property type="match status" value="1"/>
</dbReference>
<name>A0A9Q0GXH6_9MAGN</name>
<dbReference type="Pfam" id="PF00008">
    <property type="entry name" value="EGF"/>
    <property type="match status" value="1"/>
</dbReference>
<dbReference type="SUPFAM" id="SSF57196">
    <property type="entry name" value="EGF/Laminin"/>
    <property type="match status" value="1"/>
</dbReference>
<feature type="domain" description="EGF-like" evidence="5">
    <location>
        <begin position="117"/>
        <end position="152"/>
    </location>
</feature>
<reference evidence="6" key="1">
    <citation type="journal article" date="2023" name="Plant J.">
        <title>The genome of the king protea, Protea cynaroides.</title>
        <authorList>
            <person name="Chang J."/>
            <person name="Duong T.A."/>
            <person name="Schoeman C."/>
            <person name="Ma X."/>
            <person name="Roodt D."/>
            <person name="Barker N."/>
            <person name="Li Z."/>
            <person name="Van de Peer Y."/>
            <person name="Mizrachi E."/>
        </authorList>
    </citation>
    <scope>NUCLEOTIDE SEQUENCE</scope>
    <source>
        <tissue evidence="6">Young leaves</tissue>
    </source>
</reference>
<evidence type="ECO:0000256" key="4">
    <source>
        <dbReference type="SAM" id="SignalP"/>
    </source>
</evidence>
<feature type="disulfide bond" evidence="1">
    <location>
        <begin position="105"/>
        <end position="114"/>
    </location>
</feature>
<protein>
    <recommendedName>
        <fullName evidence="5">EGF-like domain-containing protein</fullName>
    </recommendedName>
</protein>
<keyword evidence="3" id="KW-0472">Membrane</keyword>
<evidence type="ECO:0000313" key="7">
    <source>
        <dbReference type="Proteomes" id="UP001141806"/>
    </source>
</evidence>
<comment type="caution">
    <text evidence="6">The sequence shown here is derived from an EMBL/GenBank/DDBJ whole genome shotgun (WGS) entry which is preliminary data.</text>
</comment>
<dbReference type="SMART" id="SM00181">
    <property type="entry name" value="EGF"/>
    <property type="match status" value="2"/>
</dbReference>